<accession>A0A5B7CYM1</accession>
<sequence length="154" mass="17179">MRRTKVFKVEDRNLSAAIALLFPPHTQQTQGLLALPSSHIPYSTSQSFFYFPSSSQSLSDLPWWPLLSHHLPEARGGRSRGCKAALTFKAMVESAASSGSRTADEVRKDTDSFINASPEKVCRRAAFLCVSFVMRLPGLDLNDVYKERTQTDKI</sequence>
<evidence type="ECO:0000313" key="2">
    <source>
        <dbReference type="Proteomes" id="UP000324222"/>
    </source>
</evidence>
<gene>
    <name evidence="1" type="ORF">E2C01_006613</name>
</gene>
<evidence type="ECO:0000313" key="1">
    <source>
        <dbReference type="EMBL" id="MPC13864.1"/>
    </source>
</evidence>
<reference evidence="1 2" key="1">
    <citation type="submission" date="2019-05" db="EMBL/GenBank/DDBJ databases">
        <title>Another draft genome of Portunus trituberculatus and its Hox gene families provides insights of decapod evolution.</title>
        <authorList>
            <person name="Jeong J.-H."/>
            <person name="Song I."/>
            <person name="Kim S."/>
            <person name="Choi T."/>
            <person name="Kim D."/>
            <person name="Ryu S."/>
            <person name="Kim W."/>
        </authorList>
    </citation>
    <scope>NUCLEOTIDE SEQUENCE [LARGE SCALE GENOMIC DNA]</scope>
    <source>
        <tissue evidence="1">Muscle</tissue>
    </source>
</reference>
<organism evidence="1 2">
    <name type="scientific">Portunus trituberculatus</name>
    <name type="common">Swimming crab</name>
    <name type="synonym">Neptunus trituberculatus</name>
    <dbReference type="NCBI Taxonomy" id="210409"/>
    <lineage>
        <taxon>Eukaryota</taxon>
        <taxon>Metazoa</taxon>
        <taxon>Ecdysozoa</taxon>
        <taxon>Arthropoda</taxon>
        <taxon>Crustacea</taxon>
        <taxon>Multicrustacea</taxon>
        <taxon>Malacostraca</taxon>
        <taxon>Eumalacostraca</taxon>
        <taxon>Eucarida</taxon>
        <taxon>Decapoda</taxon>
        <taxon>Pleocyemata</taxon>
        <taxon>Brachyura</taxon>
        <taxon>Eubrachyura</taxon>
        <taxon>Portunoidea</taxon>
        <taxon>Portunidae</taxon>
        <taxon>Portuninae</taxon>
        <taxon>Portunus</taxon>
    </lineage>
</organism>
<proteinExistence type="predicted"/>
<comment type="caution">
    <text evidence="1">The sequence shown here is derived from an EMBL/GenBank/DDBJ whole genome shotgun (WGS) entry which is preliminary data.</text>
</comment>
<dbReference type="AlphaFoldDB" id="A0A5B7CYM1"/>
<protein>
    <submittedName>
        <fullName evidence="1">Uncharacterized protein</fullName>
    </submittedName>
</protein>
<dbReference type="Proteomes" id="UP000324222">
    <property type="component" value="Unassembled WGS sequence"/>
</dbReference>
<name>A0A5B7CYM1_PORTR</name>
<keyword evidence="2" id="KW-1185">Reference proteome</keyword>
<dbReference type="EMBL" id="VSRR010000312">
    <property type="protein sequence ID" value="MPC13864.1"/>
    <property type="molecule type" value="Genomic_DNA"/>
</dbReference>